<reference evidence="1 2" key="1">
    <citation type="submission" date="2020-07" db="EMBL/GenBank/DDBJ databases">
        <title>Genomic Encyclopedia of Type Strains, Phase IV (KMG-V): Genome sequencing to study the core and pangenomes of soil and plant-associated prokaryotes.</title>
        <authorList>
            <person name="Whitman W."/>
        </authorList>
    </citation>
    <scope>NUCLEOTIDE SEQUENCE [LARGE SCALE GENOMIC DNA]</scope>
    <source>
        <strain evidence="1 2">M8UP22</strain>
    </source>
</reference>
<sequence length="437" mass="50135">MERIREYDLRLNAGRTHIIETYPFERDLPVDLPSQLGVDEIFTRNATLHELVPEWQGNVPIHALENADWRQPRAFYVHVGTEDSLGSSLPPGAIALVVPIDEAEQSRPNPRAIYLLQFGNGYRCSRCVVSRGKLILLVSGRRHNGPHEFAFPKDVRIAGRIRMFALSLPLPDYSLLHSLPMSEHNAPLVLPWEHSSMDRLFGTKHRRFRRSRQDLPRIQETMESIFHTKLSGRTERRYRRHTSSMPHVDALIRLSVMHLTRYTDALRVQQPMPSDLGRYSLDTLLNTRHFADLSGKFRRPHMPVPRDRWMELRKKFAEWPMLLSLRFPQLRALDDRVVLLPQGSALQGVDPPISPGSLILLEEIPGISEIQSDTTKAGWGRRLYAFRRGADLRCGYLDRNEDRYTLLVGSDGAGEAISIRQDEIHQLKRISGVAVPL</sequence>
<organism evidence="1 2">
    <name type="scientific">Tunturiibacter lichenicola</name>
    <dbReference type="NCBI Taxonomy" id="2051959"/>
    <lineage>
        <taxon>Bacteria</taxon>
        <taxon>Pseudomonadati</taxon>
        <taxon>Acidobacteriota</taxon>
        <taxon>Terriglobia</taxon>
        <taxon>Terriglobales</taxon>
        <taxon>Acidobacteriaceae</taxon>
        <taxon>Tunturiibacter</taxon>
    </lineage>
</organism>
<evidence type="ECO:0000313" key="2">
    <source>
        <dbReference type="Proteomes" id="UP000564385"/>
    </source>
</evidence>
<protein>
    <submittedName>
        <fullName evidence="1">Uncharacterized protein</fullName>
    </submittedName>
</protein>
<dbReference type="EMBL" id="JACCCU010000002">
    <property type="protein sequence ID" value="NYF91383.1"/>
    <property type="molecule type" value="Genomic_DNA"/>
</dbReference>
<evidence type="ECO:0000313" key="1">
    <source>
        <dbReference type="EMBL" id="NYF91383.1"/>
    </source>
</evidence>
<name>A0A852VEW7_9BACT</name>
<gene>
    <name evidence="1" type="ORF">HDF08_003485</name>
</gene>
<comment type="caution">
    <text evidence="1">The sequence shown here is derived from an EMBL/GenBank/DDBJ whole genome shotgun (WGS) entry which is preliminary data.</text>
</comment>
<accession>A0A852VEW7</accession>
<proteinExistence type="predicted"/>
<dbReference type="Proteomes" id="UP000564385">
    <property type="component" value="Unassembled WGS sequence"/>
</dbReference>
<dbReference type="AlphaFoldDB" id="A0A852VEW7"/>